<keyword evidence="1" id="KW-0175">Coiled coil</keyword>
<proteinExistence type="predicted"/>
<dbReference type="GO" id="GO:0003700">
    <property type="term" value="F:DNA-binding transcription factor activity"/>
    <property type="evidence" value="ECO:0007669"/>
    <property type="project" value="TreeGrafter"/>
</dbReference>
<evidence type="ECO:0000313" key="6">
    <source>
        <dbReference type="Proteomes" id="UP000439983"/>
    </source>
</evidence>
<evidence type="ECO:0000256" key="3">
    <source>
        <dbReference type="PROSITE-ProRule" id="PRU00335"/>
    </source>
</evidence>
<evidence type="ECO:0000256" key="2">
    <source>
        <dbReference type="ARBA" id="ARBA00023125"/>
    </source>
</evidence>
<dbReference type="GO" id="GO:0000976">
    <property type="term" value="F:transcription cis-regulatory region binding"/>
    <property type="evidence" value="ECO:0007669"/>
    <property type="project" value="TreeGrafter"/>
</dbReference>
<protein>
    <submittedName>
        <fullName evidence="5">TetR family transcriptional regulator</fullName>
    </submittedName>
</protein>
<dbReference type="InterPro" id="IPR001647">
    <property type="entry name" value="HTH_TetR"/>
</dbReference>
<dbReference type="PANTHER" id="PTHR30055">
    <property type="entry name" value="HTH-TYPE TRANSCRIPTIONAL REGULATOR RUTR"/>
    <property type="match status" value="1"/>
</dbReference>
<keyword evidence="6" id="KW-1185">Reference proteome</keyword>
<dbReference type="PROSITE" id="PS01081">
    <property type="entry name" value="HTH_TETR_1"/>
    <property type="match status" value="1"/>
</dbReference>
<dbReference type="InterPro" id="IPR023772">
    <property type="entry name" value="DNA-bd_HTH_TetR-type_CS"/>
</dbReference>
<dbReference type="Pfam" id="PF00440">
    <property type="entry name" value="TetR_N"/>
    <property type="match status" value="1"/>
</dbReference>
<gene>
    <name evidence="5" type="ORF">GHK62_18930</name>
</gene>
<sequence length="201" mass="22225">MPQRSPTRPRTKPPKERRDDLMNAAQRLFLENGLAATTIEQITSAADVAKGTFYLYFSSKEAVLAALSDRFTIQYAAMLRSSIEERPARDWKGKIAAWAKTGVTGLLDAGALAEILFHAHQRPVDWNRHKTLVTPLGELLRAGSSEGAWSIDDPHFTATFLFSGLHGAVDDALFGAKPINRSELVRKVRTLALRVVALDKE</sequence>
<dbReference type="PROSITE" id="PS50977">
    <property type="entry name" value="HTH_TETR_2"/>
    <property type="match status" value="1"/>
</dbReference>
<dbReference type="AlphaFoldDB" id="A0A6N7LG50"/>
<organism evidence="5 6">
    <name type="scientific">Sinorhizobium terangae</name>
    <dbReference type="NCBI Taxonomy" id="110322"/>
    <lineage>
        <taxon>Bacteria</taxon>
        <taxon>Pseudomonadati</taxon>
        <taxon>Pseudomonadota</taxon>
        <taxon>Alphaproteobacteria</taxon>
        <taxon>Hyphomicrobiales</taxon>
        <taxon>Rhizobiaceae</taxon>
        <taxon>Sinorhizobium/Ensifer group</taxon>
        <taxon>Sinorhizobium</taxon>
    </lineage>
</organism>
<dbReference type="Proteomes" id="UP000439983">
    <property type="component" value="Unassembled WGS sequence"/>
</dbReference>
<dbReference type="InterPro" id="IPR009057">
    <property type="entry name" value="Homeodomain-like_sf"/>
</dbReference>
<reference evidence="5 6" key="1">
    <citation type="journal article" date="2013" name="Genome Biol.">
        <title>Comparative genomics of the core and accessory genomes of 48 Sinorhizobium strains comprising five genospecies.</title>
        <authorList>
            <person name="Sugawara M."/>
            <person name="Epstein B."/>
            <person name="Badgley B.D."/>
            <person name="Unno T."/>
            <person name="Xu L."/>
            <person name="Reese J."/>
            <person name="Gyaneshwar P."/>
            <person name="Denny R."/>
            <person name="Mudge J."/>
            <person name="Bharti A.K."/>
            <person name="Farmer A.D."/>
            <person name="May G.D."/>
            <person name="Woodward J.E."/>
            <person name="Medigue C."/>
            <person name="Vallenet D."/>
            <person name="Lajus A."/>
            <person name="Rouy Z."/>
            <person name="Martinez-Vaz B."/>
            <person name="Tiffin P."/>
            <person name="Young N.D."/>
            <person name="Sadowsky M.J."/>
        </authorList>
    </citation>
    <scope>NUCLEOTIDE SEQUENCE [LARGE SCALE GENOMIC DNA]</scope>
    <source>
        <strain evidence="5 6">USDA4894</strain>
    </source>
</reference>
<feature type="domain" description="HTH tetR-type" evidence="4">
    <location>
        <begin position="15"/>
        <end position="75"/>
    </location>
</feature>
<dbReference type="OrthoDB" id="9811084at2"/>
<keyword evidence="2 3" id="KW-0238">DNA-binding</keyword>
<feature type="DNA-binding region" description="H-T-H motif" evidence="3">
    <location>
        <begin position="38"/>
        <end position="57"/>
    </location>
</feature>
<evidence type="ECO:0000259" key="4">
    <source>
        <dbReference type="PROSITE" id="PS50977"/>
    </source>
</evidence>
<name>A0A6N7LG50_SINTE</name>
<comment type="caution">
    <text evidence="5">The sequence shown here is derived from an EMBL/GenBank/DDBJ whole genome shotgun (WGS) entry which is preliminary data.</text>
</comment>
<accession>A0A6N7LG50</accession>
<evidence type="ECO:0000313" key="5">
    <source>
        <dbReference type="EMBL" id="MQX16752.1"/>
    </source>
</evidence>
<dbReference type="Gene3D" id="1.10.357.10">
    <property type="entry name" value="Tetracycline Repressor, domain 2"/>
    <property type="match status" value="1"/>
</dbReference>
<dbReference type="SUPFAM" id="SSF46689">
    <property type="entry name" value="Homeodomain-like"/>
    <property type="match status" value="1"/>
</dbReference>
<dbReference type="EMBL" id="WITC01000076">
    <property type="protein sequence ID" value="MQX16752.1"/>
    <property type="molecule type" value="Genomic_DNA"/>
</dbReference>
<dbReference type="PRINTS" id="PR00455">
    <property type="entry name" value="HTHTETR"/>
</dbReference>
<dbReference type="PANTHER" id="PTHR30055:SF183">
    <property type="entry name" value="NUCLEOID OCCLUSION FACTOR SLMA"/>
    <property type="match status" value="1"/>
</dbReference>
<evidence type="ECO:0000256" key="1">
    <source>
        <dbReference type="ARBA" id="ARBA00023054"/>
    </source>
</evidence>
<dbReference type="InterPro" id="IPR050109">
    <property type="entry name" value="HTH-type_TetR-like_transc_reg"/>
</dbReference>